<keyword evidence="5" id="KW-0560">Oxidoreductase</keyword>
<dbReference type="InterPro" id="IPR022893">
    <property type="entry name" value="Shikimate_DH_fam"/>
</dbReference>
<evidence type="ECO:0000256" key="2">
    <source>
        <dbReference type="ARBA" id="ARBA00023141"/>
    </source>
</evidence>
<dbReference type="SUPFAM" id="SSF51735">
    <property type="entry name" value="NAD(P)-binding Rossmann-fold domains"/>
    <property type="match status" value="1"/>
</dbReference>
<dbReference type="RefSeq" id="WP_196200622.1">
    <property type="nucleotide sequence ID" value="NZ_JADPUN010000100.1"/>
</dbReference>
<gene>
    <name evidence="5" type="ORF">I0C86_08265</name>
</gene>
<accession>A0ABS0GS00</accession>
<dbReference type="InterPro" id="IPR041121">
    <property type="entry name" value="SDH_C"/>
</dbReference>
<dbReference type="GO" id="GO:0004764">
    <property type="term" value="F:shikimate 3-dehydrogenase (NADP+) activity"/>
    <property type="evidence" value="ECO:0007669"/>
    <property type="project" value="UniProtKB-EC"/>
</dbReference>
<evidence type="ECO:0000313" key="6">
    <source>
        <dbReference type="Proteomes" id="UP000638560"/>
    </source>
</evidence>
<proteinExistence type="predicted"/>
<protein>
    <submittedName>
        <fullName evidence="5">Shikimate dehydrogenase</fullName>
        <ecNumber evidence="5">1.1.1.25</ecNumber>
    </submittedName>
</protein>
<dbReference type="Pfam" id="PF18317">
    <property type="entry name" value="SDH_C"/>
    <property type="match status" value="1"/>
</dbReference>
<keyword evidence="2" id="KW-0028">Amino-acid biosynthesis</keyword>
<feature type="domain" description="SDH C-terminal" evidence="4">
    <location>
        <begin position="240"/>
        <end position="269"/>
    </location>
</feature>
<dbReference type="EMBL" id="JADPUN010000100">
    <property type="protein sequence ID" value="MBF9128977.1"/>
    <property type="molecule type" value="Genomic_DNA"/>
</dbReference>
<dbReference type="InterPro" id="IPR036291">
    <property type="entry name" value="NAD(P)-bd_dom_sf"/>
</dbReference>
<dbReference type="Pfam" id="PF08501">
    <property type="entry name" value="Shikimate_dh_N"/>
    <property type="match status" value="1"/>
</dbReference>
<dbReference type="PANTHER" id="PTHR21089:SF1">
    <property type="entry name" value="BIFUNCTIONAL 3-DEHYDROQUINATE DEHYDRATASE_SHIKIMATE DEHYDROGENASE, CHLOROPLASTIC"/>
    <property type="match status" value="1"/>
</dbReference>
<keyword evidence="6" id="KW-1185">Reference proteome</keyword>
<dbReference type="Proteomes" id="UP000638560">
    <property type="component" value="Unassembled WGS sequence"/>
</dbReference>
<dbReference type="SUPFAM" id="SSF53223">
    <property type="entry name" value="Aminoacid dehydrogenase-like, N-terminal domain"/>
    <property type="match status" value="1"/>
</dbReference>
<comment type="caution">
    <text evidence="5">The sequence shown here is derived from an EMBL/GenBank/DDBJ whole genome shotgun (WGS) entry which is preliminary data.</text>
</comment>
<evidence type="ECO:0000256" key="1">
    <source>
        <dbReference type="ARBA" id="ARBA00004871"/>
    </source>
</evidence>
<dbReference type="InterPro" id="IPR046346">
    <property type="entry name" value="Aminoacid_DH-like_N_sf"/>
</dbReference>
<dbReference type="EC" id="1.1.1.25" evidence="5"/>
<reference evidence="5 6" key="1">
    <citation type="submission" date="2020-11" db="EMBL/GenBank/DDBJ databases">
        <title>A novel isolate from a Black sea contaminated sediment with potential to produce alkanes: Plantactinospora alkalitolerans sp. nov.</title>
        <authorList>
            <person name="Carro L."/>
            <person name="Veyisoglu A."/>
            <person name="Guven K."/>
            <person name="Schumann P."/>
            <person name="Klenk H.-P."/>
            <person name="Sahin N."/>
        </authorList>
    </citation>
    <scope>NUCLEOTIDE SEQUENCE [LARGE SCALE GENOMIC DNA]</scope>
    <source>
        <strain evidence="5 6">S1510</strain>
    </source>
</reference>
<evidence type="ECO:0000259" key="3">
    <source>
        <dbReference type="Pfam" id="PF08501"/>
    </source>
</evidence>
<dbReference type="InterPro" id="IPR013708">
    <property type="entry name" value="Shikimate_DH-bd_N"/>
</dbReference>
<dbReference type="PANTHER" id="PTHR21089">
    <property type="entry name" value="SHIKIMATE DEHYDROGENASE"/>
    <property type="match status" value="1"/>
</dbReference>
<keyword evidence="2" id="KW-0057">Aromatic amino acid biosynthesis</keyword>
<evidence type="ECO:0000313" key="5">
    <source>
        <dbReference type="EMBL" id="MBF9128977.1"/>
    </source>
</evidence>
<organism evidence="5 6">
    <name type="scientific">Plantactinospora alkalitolerans</name>
    <dbReference type="NCBI Taxonomy" id="2789879"/>
    <lineage>
        <taxon>Bacteria</taxon>
        <taxon>Bacillati</taxon>
        <taxon>Actinomycetota</taxon>
        <taxon>Actinomycetes</taxon>
        <taxon>Micromonosporales</taxon>
        <taxon>Micromonosporaceae</taxon>
        <taxon>Plantactinospora</taxon>
    </lineage>
</organism>
<comment type="pathway">
    <text evidence="1">Metabolic intermediate biosynthesis; chorismate biosynthesis; chorismate from D-erythrose 4-phosphate and phosphoenolpyruvate: step 4/7.</text>
</comment>
<feature type="domain" description="Shikimate dehydrogenase substrate binding N-terminal" evidence="3">
    <location>
        <begin position="9"/>
        <end position="91"/>
    </location>
</feature>
<sequence>MTRTRRAAVLGKPIAHSLSPVIHNAGYAAAGLTGWSYSAIECAEVELPERVADLGPEWAGLSLTMPLKEVALAVATEVSPVAAAIGAANTLVRRPDGSWAADNTDVPGMVDVLTGAGVPEGAEMLLLGAGGTARAALAAAFALKTSRVTCLVRRRTAGEELARLADRLGVRFEIRDWADPGDPARADLVISTVPRGAADGFAGAAGSWRPETVVFDVVYDPWPTPLAAEAAAAGCRIVSGLDLLLAQAVGQFEQFTGVAAPVPAMRSALAAARGAR</sequence>
<dbReference type="NCBIfam" id="NF001311">
    <property type="entry name" value="PRK00258.1-3"/>
    <property type="match status" value="1"/>
</dbReference>
<dbReference type="Gene3D" id="3.40.50.10860">
    <property type="entry name" value="Leucine Dehydrogenase, chain A, domain 1"/>
    <property type="match status" value="1"/>
</dbReference>
<evidence type="ECO:0000259" key="4">
    <source>
        <dbReference type="Pfam" id="PF18317"/>
    </source>
</evidence>
<dbReference type="Gene3D" id="3.40.50.720">
    <property type="entry name" value="NAD(P)-binding Rossmann-like Domain"/>
    <property type="match status" value="1"/>
</dbReference>
<name>A0ABS0GS00_9ACTN</name>